<proteinExistence type="predicted"/>
<sequence>MRVKHLQQTVVLAVQVAPARLVLRNRPLVAVAEKAGMAPRLSEGEAVALPPSVLRDSMAAVVARPT</sequence>
<accession>A0A0F9F444</accession>
<dbReference type="AlphaFoldDB" id="A0A0F9F444"/>
<protein>
    <submittedName>
        <fullName evidence="1">Uncharacterized protein</fullName>
    </submittedName>
</protein>
<reference evidence="1" key="1">
    <citation type="journal article" date="2015" name="Nature">
        <title>Complex archaea that bridge the gap between prokaryotes and eukaryotes.</title>
        <authorList>
            <person name="Spang A."/>
            <person name="Saw J.H."/>
            <person name="Jorgensen S.L."/>
            <person name="Zaremba-Niedzwiedzka K."/>
            <person name="Martijn J."/>
            <person name="Lind A.E."/>
            <person name="van Eijk R."/>
            <person name="Schleper C."/>
            <person name="Guy L."/>
            <person name="Ettema T.J."/>
        </authorList>
    </citation>
    <scope>NUCLEOTIDE SEQUENCE</scope>
</reference>
<comment type="caution">
    <text evidence="1">The sequence shown here is derived from an EMBL/GenBank/DDBJ whole genome shotgun (WGS) entry which is preliminary data.</text>
</comment>
<dbReference type="EMBL" id="LAZR01025023">
    <property type="protein sequence ID" value="KKL73241.1"/>
    <property type="molecule type" value="Genomic_DNA"/>
</dbReference>
<organism evidence="1">
    <name type="scientific">marine sediment metagenome</name>
    <dbReference type="NCBI Taxonomy" id="412755"/>
    <lineage>
        <taxon>unclassified sequences</taxon>
        <taxon>metagenomes</taxon>
        <taxon>ecological metagenomes</taxon>
    </lineage>
</organism>
<name>A0A0F9F444_9ZZZZ</name>
<evidence type="ECO:0000313" key="1">
    <source>
        <dbReference type="EMBL" id="KKL73241.1"/>
    </source>
</evidence>
<gene>
    <name evidence="1" type="ORF">LCGC14_2076890</name>
</gene>